<reference evidence="2 3" key="1">
    <citation type="submission" date="2019-01" db="EMBL/GenBank/DDBJ databases">
        <title>Draft genome sequence of Psathyrella aberdarensis IHI B618.</title>
        <authorList>
            <person name="Buettner E."/>
            <person name="Kellner H."/>
        </authorList>
    </citation>
    <scope>NUCLEOTIDE SEQUENCE [LARGE SCALE GENOMIC DNA]</scope>
    <source>
        <strain evidence="2 3">IHI B618</strain>
    </source>
</reference>
<dbReference type="AlphaFoldDB" id="A0A4Q2DIK0"/>
<evidence type="ECO:0000313" key="3">
    <source>
        <dbReference type="Proteomes" id="UP000290288"/>
    </source>
</evidence>
<dbReference type="EMBL" id="SDEE01000264">
    <property type="protein sequence ID" value="RXW18465.1"/>
    <property type="molecule type" value="Genomic_DNA"/>
</dbReference>
<organism evidence="2 3">
    <name type="scientific">Candolleomyces aberdarensis</name>
    <dbReference type="NCBI Taxonomy" id="2316362"/>
    <lineage>
        <taxon>Eukaryota</taxon>
        <taxon>Fungi</taxon>
        <taxon>Dikarya</taxon>
        <taxon>Basidiomycota</taxon>
        <taxon>Agaricomycotina</taxon>
        <taxon>Agaricomycetes</taxon>
        <taxon>Agaricomycetidae</taxon>
        <taxon>Agaricales</taxon>
        <taxon>Agaricineae</taxon>
        <taxon>Psathyrellaceae</taxon>
        <taxon>Candolleomyces</taxon>
    </lineage>
</organism>
<keyword evidence="1" id="KW-0732">Signal</keyword>
<gene>
    <name evidence="2" type="ORF">EST38_g7393</name>
</gene>
<protein>
    <recommendedName>
        <fullName evidence="4">RING-type domain-containing protein</fullName>
    </recommendedName>
</protein>
<proteinExistence type="predicted"/>
<feature type="signal peptide" evidence="1">
    <location>
        <begin position="1"/>
        <end position="27"/>
    </location>
</feature>
<dbReference type="Proteomes" id="UP000290288">
    <property type="component" value="Unassembled WGS sequence"/>
</dbReference>
<feature type="chain" id="PRO_5021023882" description="RING-type domain-containing protein" evidence="1">
    <location>
        <begin position="28"/>
        <end position="180"/>
    </location>
</feature>
<name>A0A4Q2DIK0_9AGAR</name>
<sequence length="180" mass="20653">MIPGCGLCFFSFIQTPAFLLPCGHCYCEECFKFSAKHDFPCWYRCNNSLPISIKDGKLLRFKFSETREEDDKKVVIAHKQATRRDRDIVDITIDQNQPELDNAQATTIDHMKARAALIASMEDTMIPYDMVVLELQKANGHLAEMIVEHESLEASHREAIRKLDSARFALLRLIFETSPK</sequence>
<evidence type="ECO:0000313" key="2">
    <source>
        <dbReference type="EMBL" id="RXW18465.1"/>
    </source>
</evidence>
<dbReference type="OrthoDB" id="10593618at2759"/>
<keyword evidence="3" id="KW-1185">Reference proteome</keyword>
<comment type="caution">
    <text evidence="2">The sequence shown here is derived from an EMBL/GenBank/DDBJ whole genome shotgun (WGS) entry which is preliminary data.</text>
</comment>
<evidence type="ECO:0000256" key="1">
    <source>
        <dbReference type="SAM" id="SignalP"/>
    </source>
</evidence>
<accession>A0A4Q2DIK0</accession>
<evidence type="ECO:0008006" key="4">
    <source>
        <dbReference type="Google" id="ProtNLM"/>
    </source>
</evidence>